<evidence type="ECO:0000259" key="1">
    <source>
        <dbReference type="PROSITE" id="PS50075"/>
    </source>
</evidence>
<dbReference type="EMBL" id="WNDQ01000004">
    <property type="protein sequence ID" value="KAF1023517.1"/>
    <property type="molecule type" value="Genomic_DNA"/>
</dbReference>
<protein>
    <submittedName>
        <fullName evidence="2">Isochorismatase</fullName>
    </submittedName>
</protein>
<reference evidence="3" key="1">
    <citation type="journal article" date="2020" name="MBio">
        <title>Horizontal gene transfer to a defensive symbiont with a reduced genome amongst a multipartite beetle microbiome.</title>
        <authorList>
            <person name="Waterworth S.C."/>
            <person name="Florez L.V."/>
            <person name="Rees E.R."/>
            <person name="Hertweck C."/>
            <person name="Kaltenpoth M."/>
            <person name="Kwan J.C."/>
        </authorList>
    </citation>
    <scope>NUCLEOTIDE SEQUENCE [LARGE SCALE GENOMIC DNA]</scope>
</reference>
<accession>A0A7V8JRZ0</accession>
<dbReference type="InterPro" id="IPR009081">
    <property type="entry name" value="PP-bd_ACP"/>
</dbReference>
<sequence length="88" mass="9667">MTTSIPDQFTLDALRADIARLLHEDPAEIGDDDNLIDLGLDSIRAMTLVTRWRDAGAALTFAEAAENPTVAHWHALIQRKWQDGQAAG</sequence>
<evidence type="ECO:0000313" key="2">
    <source>
        <dbReference type="EMBL" id="KAF1023517.1"/>
    </source>
</evidence>
<proteinExistence type="predicted"/>
<dbReference type="AlphaFoldDB" id="A0A7V8JRZ0"/>
<dbReference type="InterPro" id="IPR036736">
    <property type="entry name" value="ACP-like_sf"/>
</dbReference>
<dbReference type="Proteomes" id="UP000461670">
    <property type="component" value="Unassembled WGS sequence"/>
</dbReference>
<name>A0A7V8JRZ0_9BURK</name>
<dbReference type="Pfam" id="PF00550">
    <property type="entry name" value="PP-binding"/>
    <property type="match status" value="1"/>
</dbReference>
<dbReference type="Gene3D" id="1.10.1200.10">
    <property type="entry name" value="ACP-like"/>
    <property type="match status" value="1"/>
</dbReference>
<comment type="caution">
    <text evidence="2">The sequence shown here is derived from an EMBL/GenBank/DDBJ whole genome shotgun (WGS) entry which is preliminary data.</text>
</comment>
<feature type="domain" description="Carrier" evidence="1">
    <location>
        <begin position="5"/>
        <end position="81"/>
    </location>
</feature>
<dbReference type="SUPFAM" id="SSF47336">
    <property type="entry name" value="ACP-like"/>
    <property type="match status" value="1"/>
</dbReference>
<evidence type="ECO:0000313" key="3">
    <source>
        <dbReference type="Proteomes" id="UP000461670"/>
    </source>
</evidence>
<gene>
    <name evidence="2" type="primary">dhbB_1</name>
    <name evidence="2" type="ORF">GAK30_00468</name>
</gene>
<dbReference type="PROSITE" id="PS50075">
    <property type="entry name" value="CARRIER"/>
    <property type="match status" value="1"/>
</dbReference>
<organism evidence="2 3">
    <name type="scientific">Paracidovorax wautersii</name>
    <dbReference type="NCBI Taxonomy" id="1177982"/>
    <lineage>
        <taxon>Bacteria</taxon>
        <taxon>Pseudomonadati</taxon>
        <taxon>Pseudomonadota</taxon>
        <taxon>Betaproteobacteria</taxon>
        <taxon>Burkholderiales</taxon>
        <taxon>Comamonadaceae</taxon>
        <taxon>Paracidovorax</taxon>
    </lineage>
</organism>